<dbReference type="AlphaFoldDB" id="X1H3X9"/>
<evidence type="ECO:0000313" key="2">
    <source>
        <dbReference type="EMBL" id="GAH64891.1"/>
    </source>
</evidence>
<comment type="caution">
    <text evidence="2">The sequence shown here is derived from an EMBL/GenBank/DDBJ whole genome shotgun (WGS) entry which is preliminary data.</text>
</comment>
<feature type="domain" description="HicB-like antitoxin of toxin-antitoxin system" evidence="1">
    <location>
        <begin position="35"/>
        <end position="93"/>
    </location>
</feature>
<dbReference type="Gene3D" id="3.30.160.250">
    <property type="match status" value="1"/>
</dbReference>
<dbReference type="Pfam" id="PF15919">
    <property type="entry name" value="HicB_lk_antitox"/>
    <property type="match status" value="1"/>
</dbReference>
<dbReference type="PANTHER" id="PTHR34504:SF2">
    <property type="entry name" value="UPF0150 PROTEIN SSL0259"/>
    <property type="match status" value="1"/>
</dbReference>
<accession>X1H3X9</accession>
<dbReference type="InterPro" id="IPR051404">
    <property type="entry name" value="TA_system_antitoxin"/>
</dbReference>
<sequence length="101" mass="11146">DRVELETYQVESIVISGQPFLLPEINIMGHNIIKFAVTLEPDEDGFIIASCPALPGCHSQGRTKEDAIANIKEAIRGYIASMRKHEEPIPTTDVEEVEVAV</sequence>
<dbReference type="SUPFAM" id="SSF143100">
    <property type="entry name" value="TTHA1013/TTHA0281-like"/>
    <property type="match status" value="1"/>
</dbReference>
<dbReference type="InterPro" id="IPR035069">
    <property type="entry name" value="TTHA1013/TTHA0281-like"/>
</dbReference>
<name>X1H3X9_9ZZZZ</name>
<dbReference type="InterPro" id="IPR031807">
    <property type="entry name" value="HicB-like"/>
</dbReference>
<gene>
    <name evidence="2" type="ORF">S03H2_46583</name>
</gene>
<dbReference type="EMBL" id="BARU01029263">
    <property type="protein sequence ID" value="GAH64891.1"/>
    <property type="molecule type" value="Genomic_DNA"/>
</dbReference>
<organism evidence="2">
    <name type="scientific">marine sediment metagenome</name>
    <dbReference type="NCBI Taxonomy" id="412755"/>
    <lineage>
        <taxon>unclassified sequences</taxon>
        <taxon>metagenomes</taxon>
        <taxon>ecological metagenomes</taxon>
    </lineage>
</organism>
<protein>
    <recommendedName>
        <fullName evidence="1">HicB-like antitoxin of toxin-antitoxin system domain-containing protein</fullName>
    </recommendedName>
</protein>
<feature type="non-terminal residue" evidence="2">
    <location>
        <position position="1"/>
    </location>
</feature>
<proteinExistence type="predicted"/>
<dbReference type="PANTHER" id="PTHR34504">
    <property type="entry name" value="ANTITOXIN HICB"/>
    <property type="match status" value="1"/>
</dbReference>
<reference evidence="2" key="1">
    <citation type="journal article" date="2014" name="Front. Microbiol.">
        <title>High frequency of phylogenetically diverse reductive dehalogenase-homologous genes in deep subseafloor sedimentary metagenomes.</title>
        <authorList>
            <person name="Kawai M."/>
            <person name="Futagami T."/>
            <person name="Toyoda A."/>
            <person name="Takaki Y."/>
            <person name="Nishi S."/>
            <person name="Hori S."/>
            <person name="Arai W."/>
            <person name="Tsubouchi T."/>
            <person name="Morono Y."/>
            <person name="Uchiyama I."/>
            <person name="Ito T."/>
            <person name="Fujiyama A."/>
            <person name="Inagaki F."/>
            <person name="Takami H."/>
        </authorList>
    </citation>
    <scope>NUCLEOTIDE SEQUENCE</scope>
    <source>
        <strain evidence="2">Expedition CK06-06</strain>
    </source>
</reference>
<evidence type="ECO:0000259" key="1">
    <source>
        <dbReference type="Pfam" id="PF15919"/>
    </source>
</evidence>